<dbReference type="EMBL" id="BOOI01000093">
    <property type="protein sequence ID" value="GIH88892.1"/>
    <property type="molecule type" value="Genomic_DNA"/>
</dbReference>
<organism evidence="1 2">
    <name type="scientific">Planobispora rosea</name>
    <dbReference type="NCBI Taxonomy" id="35762"/>
    <lineage>
        <taxon>Bacteria</taxon>
        <taxon>Bacillati</taxon>
        <taxon>Actinomycetota</taxon>
        <taxon>Actinomycetes</taxon>
        <taxon>Streptosporangiales</taxon>
        <taxon>Streptosporangiaceae</taxon>
        <taxon>Planobispora</taxon>
    </lineage>
</organism>
<proteinExistence type="predicted"/>
<keyword evidence="2" id="KW-1185">Reference proteome</keyword>
<dbReference type="Proteomes" id="UP000655044">
    <property type="component" value="Unassembled WGS sequence"/>
</dbReference>
<accession>A0A8J3WHN6</accession>
<protein>
    <submittedName>
        <fullName evidence="1">Uncharacterized protein</fullName>
    </submittedName>
</protein>
<comment type="caution">
    <text evidence="1">The sequence shown here is derived from an EMBL/GenBank/DDBJ whole genome shotgun (WGS) entry which is preliminary data.</text>
</comment>
<sequence length="241" mass="25421">MRNLIVSDAVAVIVDLAQVSVLADPLLGGPQACPRCEQDMAVDGAATVVVRRFADGLHLVRIAHPACLPSAVFDTEIEPVTPDDRHLTAPASARPTLFPLPGGADLPLLVVSLHDRVVVPGRGVSPIRLNQLIMTEGLQLVTGPATWLPQPAPGWRLLAADGWATLTAADASVVYDGELALWPAWRRAALACGWVWLCVGVIGLSDGCDIGQELRAAMAAELLATGLVETCFPGPVPHRHE</sequence>
<reference evidence="1" key="1">
    <citation type="submission" date="2021-01" db="EMBL/GenBank/DDBJ databases">
        <title>Whole genome shotgun sequence of Planobispora rosea NBRC 15558.</title>
        <authorList>
            <person name="Komaki H."/>
            <person name="Tamura T."/>
        </authorList>
    </citation>
    <scope>NUCLEOTIDE SEQUENCE</scope>
    <source>
        <strain evidence="1">NBRC 15558</strain>
    </source>
</reference>
<name>A0A8J3WHN6_PLARO</name>
<gene>
    <name evidence="1" type="ORF">Pro02_73000</name>
</gene>
<dbReference type="AlphaFoldDB" id="A0A8J3WHN6"/>
<evidence type="ECO:0000313" key="2">
    <source>
        <dbReference type="Proteomes" id="UP000655044"/>
    </source>
</evidence>
<dbReference type="RefSeq" id="WP_189243959.1">
    <property type="nucleotide sequence ID" value="NZ_BMQP01000060.1"/>
</dbReference>
<evidence type="ECO:0000313" key="1">
    <source>
        <dbReference type="EMBL" id="GIH88892.1"/>
    </source>
</evidence>